<evidence type="ECO:0000256" key="1">
    <source>
        <dbReference type="ARBA" id="ARBA00022491"/>
    </source>
</evidence>
<dbReference type="PANTHER" id="PTHR30146:SF148">
    <property type="entry name" value="HTH-TYPE TRANSCRIPTIONAL REPRESSOR PURR-RELATED"/>
    <property type="match status" value="1"/>
</dbReference>
<dbReference type="SMART" id="SM00354">
    <property type="entry name" value="HTH_LACI"/>
    <property type="match status" value="1"/>
</dbReference>
<keyword evidence="1" id="KW-0678">Repressor</keyword>
<evidence type="ECO:0000256" key="3">
    <source>
        <dbReference type="ARBA" id="ARBA00023125"/>
    </source>
</evidence>
<dbReference type="SUPFAM" id="SSF53822">
    <property type="entry name" value="Periplasmic binding protein-like I"/>
    <property type="match status" value="1"/>
</dbReference>
<evidence type="ECO:0000256" key="4">
    <source>
        <dbReference type="ARBA" id="ARBA00023163"/>
    </source>
</evidence>
<dbReference type="InterPro" id="IPR000843">
    <property type="entry name" value="HTH_LacI"/>
</dbReference>
<evidence type="ECO:0000313" key="7">
    <source>
        <dbReference type="Proteomes" id="UP000435187"/>
    </source>
</evidence>
<evidence type="ECO:0000313" key="6">
    <source>
        <dbReference type="EMBL" id="MRI66853.1"/>
    </source>
</evidence>
<keyword evidence="2" id="KW-0805">Transcription regulation</keyword>
<keyword evidence="4" id="KW-0804">Transcription</keyword>
<dbReference type="RefSeq" id="WP_153835514.1">
    <property type="nucleotide sequence ID" value="NZ_JBHUMW010000036.1"/>
</dbReference>
<dbReference type="CDD" id="cd06267">
    <property type="entry name" value="PBP1_LacI_sugar_binding-like"/>
    <property type="match status" value="1"/>
</dbReference>
<dbReference type="Gene3D" id="1.10.260.40">
    <property type="entry name" value="lambda repressor-like DNA-binding domains"/>
    <property type="match status" value="1"/>
</dbReference>
<name>A0A6N7QXJ0_9BACI</name>
<dbReference type="CDD" id="cd01392">
    <property type="entry name" value="HTH_LacI"/>
    <property type="match status" value="1"/>
</dbReference>
<dbReference type="Pfam" id="PF00356">
    <property type="entry name" value="LacI"/>
    <property type="match status" value="1"/>
</dbReference>
<accession>A0A6N7QXJ0</accession>
<feature type="domain" description="HTH lacI-type" evidence="5">
    <location>
        <begin position="2"/>
        <end position="56"/>
    </location>
</feature>
<dbReference type="PANTHER" id="PTHR30146">
    <property type="entry name" value="LACI-RELATED TRANSCRIPTIONAL REPRESSOR"/>
    <property type="match status" value="1"/>
</dbReference>
<dbReference type="Proteomes" id="UP000435187">
    <property type="component" value="Unassembled WGS sequence"/>
</dbReference>
<keyword evidence="3" id="KW-0238">DNA-binding</keyword>
<dbReference type="InterPro" id="IPR046335">
    <property type="entry name" value="LacI/GalR-like_sensor"/>
</dbReference>
<evidence type="ECO:0000259" key="5">
    <source>
        <dbReference type="PROSITE" id="PS50932"/>
    </source>
</evidence>
<organism evidence="6 7">
    <name type="scientific">Gracilibacillus thailandensis</name>
    <dbReference type="NCBI Taxonomy" id="563735"/>
    <lineage>
        <taxon>Bacteria</taxon>
        <taxon>Bacillati</taxon>
        <taxon>Bacillota</taxon>
        <taxon>Bacilli</taxon>
        <taxon>Bacillales</taxon>
        <taxon>Bacillaceae</taxon>
        <taxon>Gracilibacillus</taxon>
    </lineage>
</organism>
<gene>
    <name evidence="6" type="ORF">GH885_10970</name>
</gene>
<dbReference type="Gene3D" id="3.40.50.2300">
    <property type="match status" value="2"/>
</dbReference>
<dbReference type="AlphaFoldDB" id="A0A6N7QXJ0"/>
<comment type="caution">
    <text evidence="6">The sequence shown here is derived from an EMBL/GenBank/DDBJ whole genome shotgun (WGS) entry which is preliminary data.</text>
</comment>
<dbReference type="InterPro" id="IPR028082">
    <property type="entry name" value="Peripla_BP_I"/>
</dbReference>
<dbReference type="GO" id="GO:0000976">
    <property type="term" value="F:transcription cis-regulatory region binding"/>
    <property type="evidence" value="ECO:0007669"/>
    <property type="project" value="TreeGrafter"/>
</dbReference>
<dbReference type="PROSITE" id="PS50932">
    <property type="entry name" value="HTH_LACI_2"/>
    <property type="match status" value="1"/>
</dbReference>
<dbReference type="InterPro" id="IPR010982">
    <property type="entry name" value="Lambda_DNA-bd_dom_sf"/>
</dbReference>
<dbReference type="EMBL" id="WJEE01000021">
    <property type="protein sequence ID" value="MRI66853.1"/>
    <property type="molecule type" value="Genomic_DNA"/>
</dbReference>
<sequence>MPTIYDIAKKAGFSITTVSKVLNNYPDVSEKTKKKILETIEEIGYHPNSNARSLMTKKYWTVGVVFIEDLDIGMKHPFFSAVIESFRKRVEEFGYDLLFVSRNVENQKRSYIERFKQRGVDGIIVVSPLDFNKEVKELLEHDMPSVFIDLSSKHVSVVNSDNGYGSELVVDYLYSLGHRKIAHIAADEKTFAGRERREGFEAAVKKYGLDLPEEFIVNGGYFEFEAGLEAMTKLLILKDRPTAVFAAGDMIALGAMKAIQNHGLKVPEDISVVGFDDIELAKHTTPPLTTIRQDTDLLGIQAADLLLKQIDQKKKIPLSITVPVSLVERDSTMAIDNEPKSLSK</sequence>
<proteinExistence type="predicted"/>
<dbReference type="GO" id="GO:0003700">
    <property type="term" value="F:DNA-binding transcription factor activity"/>
    <property type="evidence" value="ECO:0007669"/>
    <property type="project" value="TreeGrafter"/>
</dbReference>
<protein>
    <submittedName>
        <fullName evidence="6">Substrate-binding domain-containing protein</fullName>
    </submittedName>
</protein>
<dbReference type="Pfam" id="PF13377">
    <property type="entry name" value="Peripla_BP_3"/>
    <property type="match status" value="1"/>
</dbReference>
<evidence type="ECO:0000256" key="2">
    <source>
        <dbReference type="ARBA" id="ARBA00023015"/>
    </source>
</evidence>
<reference evidence="6 7" key="1">
    <citation type="submission" date="2019-10" db="EMBL/GenBank/DDBJ databases">
        <title>Gracilibacillus salitolerans sp. nov., a moderate halophile isolated from a saline soil in northwest China.</title>
        <authorList>
            <person name="Gan L."/>
        </authorList>
    </citation>
    <scope>NUCLEOTIDE SEQUENCE [LARGE SCALE GENOMIC DNA]</scope>
    <source>
        <strain evidence="6 7">TP2-8</strain>
    </source>
</reference>
<keyword evidence="7" id="KW-1185">Reference proteome</keyword>
<dbReference type="SUPFAM" id="SSF47413">
    <property type="entry name" value="lambda repressor-like DNA-binding domains"/>
    <property type="match status" value="1"/>
</dbReference>